<organism evidence="3 4">
    <name type="scientific">Yoonia tamlensis</name>
    <dbReference type="NCBI Taxonomy" id="390270"/>
    <lineage>
        <taxon>Bacteria</taxon>
        <taxon>Pseudomonadati</taxon>
        <taxon>Pseudomonadota</taxon>
        <taxon>Alphaproteobacteria</taxon>
        <taxon>Rhodobacterales</taxon>
        <taxon>Paracoccaceae</taxon>
        <taxon>Yoonia</taxon>
    </lineage>
</organism>
<evidence type="ECO:0000313" key="3">
    <source>
        <dbReference type="EMBL" id="SFR41689.1"/>
    </source>
</evidence>
<proteinExistence type="predicted"/>
<protein>
    <submittedName>
        <fullName evidence="3">PilZ domain-containing protein</fullName>
    </submittedName>
</protein>
<sequence>MARGLRIYFAVLLLLLGTQSARANCLVIAVLDSMHSVEQRLARGDDSPDLAADILFLQRELALVADLDLTDAVGPANLAAFETFVDNTAVFIRIYLRGDAVVARAHLRTRAVADNLHAVAARLPYLRCDAPPNATPDLPADETGSNLSGVALNFSLNLRRILGVLAALIGVFLTVFTGFHLRARKHRREKRHRIHYPTSYEAMNSTFDGVLLDVSAAGVKLRHDPMHPLTIGAKVKVRILDTWTAGTIQWANPNYSGILFSHPMNTREVLKLVRAPKT</sequence>
<evidence type="ECO:0000256" key="1">
    <source>
        <dbReference type="SAM" id="Phobius"/>
    </source>
</evidence>
<feature type="domain" description="PilZ" evidence="2">
    <location>
        <begin position="186"/>
        <end position="273"/>
    </location>
</feature>
<dbReference type="Proteomes" id="UP000199478">
    <property type="component" value="Unassembled WGS sequence"/>
</dbReference>
<dbReference type="RefSeq" id="WP_165615009.1">
    <property type="nucleotide sequence ID" value="NZ_FOYP01000001.1"/>
</dbReference>
<accession>A0A1I6GHR7</accession>
<evidence type="ECO:0000259" key="2">
    <source>
        <dbReference type="Pfam" id="PF07238"/>
    </source>
</evidence>
<dbReference type="AlphaFoldDB" id="A0A1I6GHR7"/>
<dbReference type="STRING" id="390270.SAMN04488005_1679"/>
<dbReference type="InterPro" id="IPR009875">
    <property type="entry name" value="PilZ_domain"/>
</dbReference>
<keyword evidence="4" id="KW-1185">Reference proteome</keyword>
<dbReference type="Pfam" id="PF07238">
    <property type="entry name" value="PilZ"/>
    <property type="match status" value="1"/>
</dbReference>
<keyword evidence="1" id="KW-1133">Transmembrane helix</keyword>
<gene>
    <name evidence="3" type="ORF">SAMN04488005_1679</name>
</gene>
<keyword evidence="1" id="KW-0472">Membrane</keyword>
<name>A0A1I6GHR7_9RHOB</name>
<dbReference type="EMBL" id="FOYP01000001">
    <property type="protein sequence ID" value="SFR41689.1"/>
    <property type="molecule type" value="Genomic_DNA"/>
</dbReference>
<reference evidence="4" key="1">
    <citation type="submission" date="2016-10" db="EMBL/GenBank/DDBJ databases">
        <authorList>
            <person name="Varghese N."/>
            <person name="Submissions S."/>
        </authorList>
    </citation>
    <scope>NUCLEOTIDE SEQUENCE [LARGE SCALE GENOMIC DNA]</scope>
    <source>
        <strain evidence="4">DSM 26879</strain>
    </source>
</reference>
<feature type="transmembrane region" description="Helical" evidence="1">
    <location>
        <begin position="161"/>
        <end position="181"/>
    </location>
</feature>
<keyword evidence="1" id="KW-0812">Transmembrane</keyword>
<dbReference type="SUPFAM" id="SSF141371">
    <property type="entry name" value="PilZ domain-like"/>
    <property type="match status" value="1"/>
</dbReference>
<evidence type="ECO:0000313" key="4">
    <source>
        <dbReference type="Proteomes" id="UP000199478"/>
    </source>
</evidence>
<dbReference type="GO" id="GO:0035438">
    <property type="term" value="F:cyclic-di-GMP binding"/>
    <property type="evidence" value="ECO:0007669"/>
    <property type="project" value="InterPro"/>
</dbReference>